<name>A0A2W4VMX6_9CYAN</name>
<reference evidence="3" key="1">
    <citation type="submission" date="2018-04" db="EMBL/GenBank/DDBJ databases">
        <authorList>
            <person name="Cornet L."/>
        </authorList>
    </citation>
    <scope>NUCLEOTIDE SEQUENCE [LARGE SCALE GENOMIC DNA]</scope>
</reference>
<protein>
    <recommendedName>
        <fullName evidence="4">DUF3153 domain-containing protein</fullName>
    </recommendedName>
</protein>
<evidence type="ECO:0000256" key="1">
    <source>
        <dbReference type="SAM" id="Phobius"/>
    </source>
</evidence>
<evidence type="ECO:0000313" key="2">
    <source>
        <dbReference type="EMBL" id="PZO34184.1"/>
    </source>
</evidence>
<dbReference type="PROSITE" id="PS51257">
    <property type="entry name" value="PROKAR_LIPOPROTEIN"/>
    <property type="match status" value="1"/>
</dbReference>
<comment type="caution">
    <text evidence="2">The sequence shown here is derived from an EMBL/GenBank/DDBJ whole genome shotgun (WGS) entry which is preliminary data.</text>
</comment>
<dbReference type="AlphaFoldDB" id="A0A2W4VMX6"/>
<gene>
    <name evidence="2" type="ORF">DCF17_20785</name>
</gene>
<evidence type="ECO:0000313" key="3">
    <source>
        <dbReference type="Proteomes" id="UP000249081"/>
    </source>
</evidence>
<proteinExistence type="predicted"/>
<keyword evidence="1" id="KW-0472">Membrane</keyword>
<dbReference type="Pfam" id="PF11353">
    <property type="entry name" value="DUF3153"/>
    <property type="match status" value="1"/>
</dbReference>
<feature type="transmembrane region" description="Helical" evidence="1">
    <location>
        <begin position="241"/>
        <end position="266"/>
    </location>
</feature>
<reference evidence="2 3" key="2">
    <citation type="submission" date="2018-06" db="EMBL/GenBank/DDBJ databases">
        <title>Metagenomic assembly of (sub)arctic Cyanobacteria and their associated microbiome from non-axenic cultures.</title>
        <authorList>
            <person name="Baurain D."/>
        </authorList>
    </citation>
    <scope>NUCLEOTIDE SEQUENCE [LARGE SCALE GENOMIC DNA]</scope>
    <source>
        <strain evidence="2">ULC041bin1</strain>
    </source>
</reference>
<accession>A0A2W4VMX6</accession>
<dbReference type="Proteomes" id="UP000249081">
    <property type="component" value="Unassembled WGS sequence"/>
</dbReference>
<dbReference type="EMBL" id="QBMN01000217">
    <property type="protein sequence ID" value="PZO34184.1"/>
    <property type="molecule type" value="Genomic_DNA"/>
</dbReference>
<evidence type="ECO:0008006" key="4">
    <source>
        <dbReference type="Google" id="ProtNLM"/>
    </source>
</evidence>
<dbReference type="InterPro" id="IPR021499">
    <property type="entry name" value="DUF3153"/>
</dbReference>
<organism evidence="2 3">
    <name type="scientific">Shackletoniella antarctica</name>
    <dbReference type="NCBI Taxonomy" id="268115"/>
    <lineage>
        <taxon>Bacteria</taxon>
        <taxon>Bacillati</taxon>
        <taxon>Cyanobacteriota</taxon>
        <taxon>Cyanophyceae</taxon>
        <taxon>Oculatellales</taxon>
        <taxon>Oculatellaceae</taxon>
        <taxon>Shackletoniella</taxon>
    </lineage>
</organism>
<sequence length="279" mass="30528">MFRRCWGRCGGRFWGRRLALLVLPLALSGCLRYDLTLRFDHQTHGQISQTIDLSERGAALAQPTLEPWLEALQVRSRPLGGQLSQGPQTVTLTVPFGTAADLGDRFQQLFADAAPAVAAPVTDPDVFSVERPKEDRPKDRPTYLQLPGFGQVPFALALDQTNWLLASRTHLTYSLDLSQFPLESPRPGNEPAEAAWADLRFRLQVPWGLADIAPTATAPLAQDSTGATWSLKPGQITVIDAVFWLPNAIALGTVGIAALVLAGYGLRYRIFKPKSPTHP</sequence>
<keyword evidence="1" id="KW-1133">Transmembrane helix</keyword>
<keyword evidence="1" id="KW-0812">Transmembrane</keyword>